<dbReference type="EC" id="3.1.1.3" evidence="1"/>
<evidence type="ECO:0000313" key="8">
    <source>
        <dbReference type="Proteomes" id="UP000299084"/>
    </source>
</evidence>
<dbReference type="Gene3D" id="3.40.1090.10">
    <property type="entry name" value="Cytosolic phospholipase A2 catalytic domain"/>
    <property type="match status" value="1"/>
</dbReference>
<organism evidence="7 8">
    <name type="scientific">Camelus dromedarius</name>
    <name type="common">Dromedary</name>
    <name type="synonym">Arabian camel</name>
    <dbReference type="NCBI Taxonomy" id="9838"/>
    <lineage>
        <taxon>Eukaryota</taxon>
        <taxon>Metazoa</taxon>
        <taxon>Chordata</taxon>
        <taxon>Craniata</taxon>
        <taxon>Vertebrata</taxon>
        <taxon>Euteleostomi</taxon>
        <taxon>Mammalia</taxon>
        <taxon>Eutheria</taxon>
        <taxon>Laurasiatheria</taxon>
        <taxon>Artiodactyla</taxon>
        <taxon>Tylopoda</taxon>
        <taxon>Camelidae</taxon>
        <taxon>Camelus</taxon>
    </lineage>
</organism>
<keyword evidence="8" id="KW-1185">Reference proteome</keyword>
<dbReference type="GO" id="GO:0005737">
    <property type="term" value="C:cytoplasm"/>
    <property type="evidence" value="ECO:0007669"/>
    <property type="project" value="TreeGrafter"/>
</dbReference>
<evidence type="ECO:0000256" key="4">
    <source>
        <dbReference type="PROSITE-ProRule" id="PRU01161"/>
    </source>
</evidence>
<evidence type="ECO:0000256" key="5">
    <source>
        <dbReference type="SAM" id="MobiDB-lite"/>
    </source>
</evidence>
<dbReference type="Pfam" id="PF01734">
    <property type="entry name" value="Patatin"/>
    <property type="match status" value="1"/>
</dbReference>
<feature type="active site" description="Proton acceptor" evidence="4">
    <location>
        <position position="235"/>
    </location>
</feature>
<keyword evidence="2 4" id="KW-0378">Hydrolase</keyword>
<feature type="short sequence motif" description="GXGXXG" evidence="4">
    <location>
        <begin position="83"/>
        <end position="88"/>
    </location>
</feature>
<dbReference type="InterPro" id="IPR033903">
    <property type="entry name" value="PNPLA2"/>
</dbReference>
<name>A0A5N4BXR8_CAMDR</name>
<dbReference type="OrthoDB" id="197155at2759"/>
<dbReference type="FunFam" id="3.40.1090.10:FF:000003">
    <property type="entry name" value="Patatin-like phospholipase domain-containing protein 2"/>
    <property type="match status" value="1"/>
</dbReference>
<dbReference type="GO" id="GO:0005811">
    <property type="term" value="C:lipid droplet"/>
    <property type="evidence" value="ECO:0007669"/>
    <property type="project" value="TreeGrafter"/>
</dbReference>
<dbReference type="PANTHER" id="PTHR12406">
    <property type="entry name" value="CALCIUM-INDEPENDENT PHOSPHOLIPASE A2 IPLA2 -RELATED"/>
    <property type="match status" value="1"/>
</dbReference>
<protein>
    <recommendedName>
        <fullName evidence="1">triacylglycerol lipase</fullName>
        <ecNumber evidence="1">3.1.1.3</ecNumber>
    </recommendedName>
</protein>
<dbReference type="EMBL" id="JWIN03000075">
    <property type="protein sequence ID" value="KAB1251398.1"/>
    <property type="molecule type" value="Genomic_DNA"/>
</dbReference>
<evidence type="ECO:0000313" key="7">
    <source>
        <dbReference type="EMBL" id="KAB1251398.1"/>
    </source>
</evidence>
<dbReference type="SUPFAM" id="SSF52151">
    <property type="entry name" value="FabD/lysophospholipase-like"/>
    <property type="match status" value="1"/>
</dbReference>
<proteinExistence type="predicted"/>
<dbReference type="InterPro" id="IPR016035">
    <property type="entry name" value="Acyl_Trfase/lysoPLipase"/>
</dbReference>
<dbReference type="GO" id="GO:0010898">
    <property type="term" value="P:positive regulation of triglyceride catabolic process"/>
    <property type="evidence" value="ECO:0007669"/>
    <property type="project" value="InterPro"/>
</dbReference>
<reference evidence="7 8" key="1">
    <citation type="journal article" date="2019" name="Mol. Ecol. Resour.">
        <title>Improving Illumina assemblies with Hi-C and long reads: an example with the North African dromedary.</title>
        <authorList>
            <person name="Elbers J.P."/>
            <person name="Rogers M.F."/>
            <person name="Perelman P.L."/>
            <person name="Proskuryakova A.A."/>
            <person name="Serdyukova N.A."/>
            <person name="Johnson W.E."/>
            <person name="Horin P."/>
            <person name="Corander J."/>
            <person name="Murphy D."/>
            <person name="Burger P.A."/>
        </authorList>
    </citation>
    <scope>NUCLEOTIDE SEQUENCE [LARGE SCALE GENOMIC DNA]</scope>
    <source>
        <strain evidence="7">Drom800</strain>
        <tissue evidence="7">Blood</tissue>
    </source>
</reference>
<dbReference type="GO" id="GO:0004806">
    <property type="term" value="F:triacylglycerol lipase activity"/>
    <property type="evidence" value="ECO:0007669"/>
    <property type="project" value="UniProtKB-EC"/>
</dbReference>
<comment type="caution">
    <text evidence="7">The sequence shown here is derived from an EMBL/GenBank/DDBJ whole genome shotgun (WGS) entry which is preliminary data.</text>
</comment>
<dbReference type="AlphaFoldDB" id="A0A5N4BXR8"/>
<feature type="compositionally biased region" description="Pro residues" evidence="5">
    <location>
        <begin position="540"/>
        <end position="555"/>
    </location>
</feature>
<dbReference type="GO" id="GO:0016020">
    <property type="term" value="C:membrane"/>
    <property type="evidence" value="ECO:0007669"/>
    <property type="project" value="TreeGrafter"/>
</dbReference>
<feature type="region of interest" description="Disordered" evidence="5">
    <location>
        <begin position="1"/>
        <end position="63"/>
    </location>
</feature>
<gene>
    <name evidence="7" type="ORF">Cadr_000030533</name>
</gene>
<dbReference type="GO" id="GO:0019433">
    <property type="term" value="P:triglyceride catabolic process"/>
    <property type="evidence" value="ECO:0007669"/>
    <property type="project" value="TreeGrafter"/>
</dbReference>
<dbReference type="GO" id="GO:0055088">
    <property type="term" value="P:lipid homeostasis"/>
    <property type="evidence" value="ECO:0007669"/>
    <property type="project" value="TreeGrafter"/>
</dbReference>
<evidence type="ECO:0000259" key="6">
    <source>
        <dbReference type="PROSITE" id="PS51635"/>
    </source>
</evidence>
<feature type="short sequence motif" description="GXSXG" evidence="4">
    <location>
        <begin position="114"/>
        <end position="118"/>
    </location>
</feature>
<keyword evidence="4" id="KW-0442">Lipid degradation</keyword>
<sequence length="555" mass="61089">MGPSHTCGDHHGLRSCARTQVDQRLQPRRRRPELERPRGSGPRSRASSERAVHSEAGRPRSLGARRDAAMFPKEATWNISFAGCGFLGVYHIGVASCLREHSPFLVANATHIYGASAGALTATMLVTGACLGEAGANIIEVSKEARKRFLGPLHPSFNLVKIIRGCLLKILPADGHERASGRLGISLTRVSDGENVIITDFNSKEELIQANVCSTFIPVYCGLIPPSLQGVRYVDGGISDNLPLYELRNTITVSPFSGESDICPQDSSSNIHELRVTNTSIQFNLRNLYRLSKALFPPEPLVLREMCKQGYRDGLRFLRRNGLLNRPNPLLALPPACPQVPEAEDAQKAEAAMERTAVKGHLQPPGEDHILEHLPSRLNEALLEACMEPSDLLTTVSNMLPVRLATAMMVPYTLPLESAVSFTIRLLEWLPDVPEDIRWMKEQTGSICQYLMMRAKRKLGSHLPSRLSEQVELRRAQSLPSVPLSCVAYSEALPSWMRNSLSLGDVLAKWEERQRQLLLSLFCTNVAFPPDALRMRAPAGPSPAPPQHTPGSPPC</sequence>
<dbReference type="CDD" id="cd07220">
    <property type="entry name" value="Pat_PNPLA2"/>
    <property type="match status" value="1"/>
</dbReference>
<dbReference type="InterPro" id="IPR002641">
    <property type="entry name" value="PNPLA_dom"/>
</dbReference>
<dbReference type="Proteomes" id="UP000299084">
    <property type="component" value="Unassembled WGS sequence"/>
</dbReference>
<feature type="compositionally biased region" description="Basic and acidic residues" evidence="5">
    <location>
        <begin position="46"/>
        <end position="63"/>
    </location>
</feature>
<feature type="domain" description="PNPLA" evidence="6">
    <location>
        <begin position="79"/>
        <end position="248"/>
    </location>
</feature>
<dbReference type="InterPro" id="IPR033562">
    <property type="entry name" value="PLPL"/>
</dbReference>
<feature type="short sequence motif" description="DGA/G" evidence="4">
    <location>
        <begin position="235"/>
        <end position="237"/>
    </location>
</feature>
<dbReference type="STRING" id="9838.ENSCDRP00005013146"/>
<evidence type="ECO:0000256" key="3">
    <source>
        <dbReference type="ARBA" id="ARBA00023098"/>
    </source>
</evidence>
<evidence type="ECO:0000256" key="2">
    <source>
        <dbReference type="ARBA" id="ARBA00022801"/>
    </source>
</evidence>
<feature type="active site" description="Nucleophile" evidence="4">
    <location>
        <position position="116"/>
    </location>
</feature>
<keyword evidence="3 4" id="KW-0443">Lipid metabolism</keyword>
<dbReference type="PANTHER" id="PTHR12406:SF29">
    <property type="entry name" value="PATATIN-LIKE PHOSPHOLIPASE DOMAIN-CONTAINING PROTEIN 2"/>
    <property type="match status" value="1"/>
</dbReference>
<dbReference type="PROSITE" id="PS51635">
    <property type="entry name" value="PNPLA"/>
    <property type="match status" value="1"/>
</dbReference>
<evidence type="ECO:0000256" key="1">
    <source>
        <dbReference type="ARBA" id="ARBA00013279"/>
    </source>
</evidence>
<feature type="region of interest" description="Disordered" evidence="5">
    <location>
        <begin position="534"/>
        <end position="555"/>
    </location>
</feature>
<accession>A0A5N4BXR8</accession>